<proteinExistence type="predicted"/>
<evidence type="ECO:0000313" key="2">
    <source>
        <dbReference type="EMBL" id="QJA96137.1"/>
    </source>
</evidence>
<gene>
    <name evidence="1" type="ORF">MM415A05048_0007</name>
    <name evidence="2" type="ORF">MM415B04918_0014</name>
</gene>
<dbReference type="EMBL" id="MT141679">
    <property type="protein sequence ID" value="QJA69123.1"/>
    <property type="molecule type" value="Genomic_DNA"/>
</dbReference>
<evidence type="ECO:0000313" key="1">
    <source>
        <dbReference type="EMBL" id="QJA69123.1"/>
    </source>
</evidence>
<accession>A0A6M3LL68</accession>
<name>A0A6M3LL68_9ZZZZ</name>
<dbReference type="AlphaFoldDB" id="A0A6M3LL68"/>
<protein>
    <submittedName>
        <fullName evidence="2">Uncharacterized protein</fullName>
    </submittedName>
</protein>
<dbReference type="EMBL" id="MT143373">
    <property type="protein sequence ID" value="QJA96137.1"/>
    <property type="molecule type" value="Genomic_DNA"/>
</dbReference>
<organism evidence="2">
    <name type="scientific">viral metagenome</name>
    <dbReference type="NCBI Taxonomy" id="1070528"/>
    <lineage>
        <taxon>unclassified sequences</taxon>
        <taxon>metagenomes</taxon>
        <taxon>organismal metagenomes</taxon>
    </lineage>
</organism>
<reference evidence="2" key="1">
    <citation type="submission" date="2020-03" db="EMBL/GenBank/DDBJ databases">
        <title>The deep terrestrial virosphere.</title>
        <authorList>
            <person name="Holmfeldt K."/>
            <person name="Nilsson E."/>
            <person name="Simone D."/>
            <person name="Lopez-Fernandez M."/>
            <person name="Wu X."/>
            <person name="de Brujin I."/>
            <person name="Lundin D."/>
            <person name="Andersson A."/>
            <person name="Bertilsson S."/>
            <person name="Dopson M."/>
        </authorList>
    </citation>
    <scope>NUCLEOTIDE SEQUENCE</scope>
    <source>
        <strain evidence="1">MM415A05048</strain>
        <strain evidence="2">MM415B04918</strain>
    </source>
</reference>
<sequence>MVTMSCEICGGGICTRIERINGEYIADDYYVRLADVIDIIEDY</sequence>